<dbReference type="InterPro" id="IPR020058">
    <property type="entry name" value="Glu/Gln-tRNA-synth_Ib_cat-dom"/>
</dbReference>
<reference evidence="9 10" key="1">
    <citation type="journal article" date="2020" name="Nat. Food">
        <title>A phased Vanilla planifolia genome enables genetic improvement of flavour and production.</title>
        <authorList>
            <person name="Hasing T."/>
            <person name="Tang H."/>
            <person name="Brym M."/>
            <person name="Khazi F."/>
            <person name="Huang T."/>
            <person name="Chambers A.H."/>
        </authorList>
    </citation>
    <scope>NUCLEOTIDE SEQUENCE [LARGE SCALE GENOMIC DNA]</scope>
    <source>
        <tissue evidence="9">Leaf</tissue>
    </source>
</reference>
<organism evidence="9 10">
    <name type="scientific">Vanilla planifolia</name>
    <name type="common">Vanilla</name>
    <dbReference type="NCBI Taxonomy" id="51239"/>
    <lineage>
        <taxon>Eukaryota</taxon>
        <taxon>Viridiplantae</taxon>
        <taxon>Streptophyta</taxon>
        <taxon>Embryophyta</taxon>
        <taxon>Tracheophyta</taxon>
        <taxon>Spermatophyta</taxon>
        <taxon>Magnoliopsida</taxon>
        <taxon>Liliopsida</taxon>
        <taxon>Asparagales</taxon>
        <taxon>Orchidaceae</taxon>
        <taxon>Vanilloideae</taxon>
        <taxon>Vanilleae</taxon>
        <taxon>Vanilla</taxon>
    </lineage>
</organism>
<dbReference type="GO" id="GO:0006424">
    <property type="term" value="P:glutamyl-tRNA aminoacylation"/>
    <property type="evidence" value="ECO:0007669"/>
    <property type="project" value="TreeGrafter"/>
</dbReference>
<dbReference type="GO" id="GO:0005739">
    <property type="term" value="C:mitochondrion"/>
    <property type="evidence" value="ECO:0007669"/>
    <property type="project" value="TreeGrafter"/>
</dbReference>
<evidence type="ECO:0000256" key="2">
    <source>
        <dbReference type="ARBA" id="ARBA00022598"/>
    </source>
</evidence>
<evidence type="ECO:0000313" key="9">
    <source>
        <dbReference type="EMBL" id="KAG0463597.1"/>
    </source>
</evidence>
<accession>A0A835UJ48</accession>
<name>A0A835UJ48_VANPL</name>
<dbReference type="GO" id="GO:0005524">
    <property type="term" value="F:ATP binding"/>
    <property type="evidence" value="ECO:0007669"/>
    <property type="project" value="UniProtKB-KW"/>
</dbReference>
<feature type="domain" description="Glutamyl/glutaminyl-tRNA synthetase class Ib catalytic" evidence="8">
    <location>
        <begin position="2"/>
        <end position="54"/>
    </location>
</feature>
<dbReference type="SUPFAM" id="SSF48163">
    <property type="entry name" value="An anticodon-binding domain of class I aminoacyl-tRNA synthetases"/>
    <property type="match status" value="1"/>
</dbReference>
<dbReference type="Pfam" id="PF00749">
    <property type="entry name" value="tRNA-synt_1c"/>
    <property type="match status" value="1"/>
</dbReference>
<dbReference type="AlphaFoldDB" id="A0A835UJ48"/>
<dbReference type="SUPFAM" id="SSF52374">
    <property type="entry name" value="Nucleotidylyl transferase"/>
    <property type="match status" value="1"/>
</dbReference>
<proteinExistence type="inferred from homology"/>
<dbReference type="EMBL" id="JADCNL010000010">
    <property type="protein sequence ID" value="KAG0463597.1"/>
    <property type="molecule type" value="Genomic_DNA"/>
</dbReference>
<keyword evidence="10" id="KW-1185">Reference proteome</keyword>
<dbReference type="Gene3D" id="1.10.1160.10">
    <property type="entry name" value="Glutamyl-trna Synthetase, Domain 2"/>
    <property type="match status" value="1"/>
</dbReference>
<dbReference type="InterPro" id="IPR020061">
    <property type="entry name" value="Glu_tRNA_lig_a-bdl"/>
</dbReference>
<dbReference type="OrthoDB" id="8954335at2759"/>
<evidence type="ECO:0000256" key="6">
    <source>
        <dbReference type="ARBA" id="ARBA00023146"/>
    </source>
</evidence>
<dbReference type="GO" id="GO:0000049">
    <property type="term" value="F:tRNA binding"/>
    <property type="evidence" value="ECO:0007669"/>
    <property type="project" value="InterPro"/>
</dbReference>
<evidence type="ECO:0000256" key="7">
    <source>
        <dbReference type="RuleBase" id="RU363037"/>
    </source>
</evidence>
<keyword evidence="5 7" id="KW-0648">Protein biosynthesis</keyword>
<evidence type="ECO:0000256" key="1">
    <source>
        <dbReference type="ARBA" id="ARBA00007894"/>
    </source>
</evidence>
<keyword evidence="3 7" id="KW-0547">Nucleotide-binding</keyword>
<keyword evidence="2 7" id="KW-0436">Ligase</keyword>
<dbReference type="Proteomes" id="UP000636800">
    <property type="component" value="Chromosome 10"/>
</dbReference>
<keyword evidence="6 7" id="KW-0030">Aminoacyl-tRNA synthetase</keyword>
<dbReference type="InterPro" id="IPR008925">
    <property type="entry name" value="aa_tRNA-synth_I_cd-bd_sf"/>
</dbReference>
<dbReference type="PANTHER" id="PTHR43311:SF2">
    <property type="entry name" value="GLUTAMATE--TRNA LIGASE, MITOCHONDRIAL-RELATED"/>
    <property type="match status" value="1"/>
</dbReference>
<comment type="caution">
    <text evidence="9">The sequence shown here is derived from an EMBL/GenBank/DDBJ whole genome shotgun (WGS) entry which is preliminary data.</text>
</comment>
<evidence type="ECO:0000256" key="5">
    <source>
        <dbReference type="ARBA" id="ARBA00022917"/>
    </source>
</evidence>
<dbReference type="GO" id="GO:0004818">
    <property type="term" value="F:glutamate-tRNA ligase activity"/>
    <property type="evidence" value="ECO:0007669"/>
    <property type="project" value="TreeGrafter"/>
</dbReference>
<protein>
    <recommendedName>
        <fullName evidence="8">Glutamyl/glutaminyl-tRNA synthetase class Ib catalytic domain-containing protein</fullName>
    </recommendedName>
</protein>
<evidence type="ECO:0000313" key="10">
    <source>
        <dbReference type="Proteomes" id="UP000636800"/>
    </source>
</evidence>
<sequence length="209" mass="23825">MGYLPQAMVNYLALLGWGDGTDNEIFTMNQLVEKFSIDRVNKSGAVFDSAKLRWMNGQHLRALPAEQLMMLLGERWKSVGLLIESEGMFVKEATELLKDGIELLTDADTALSNLLSYPLHSTLARKGPRSRDEWQHGFDIQSWLMRSSWPTNRFQDIGRKVHGPEMSGSMVLIYKSWLMRSSWPTNRFQDIGRKVQNSEGNRLGSIETT</sequence>
<gene>
    <name evidence="9" type="ORF">HPP92_019666</name>
</gene>
<evidence type="ECO:0000256" key="4">
    <source>
        <dbReference type="ARBA" id="ARBA00022840"/>
    </source>
</evidence>
<keyword evidence="4 7" id="KW-0067">ATP-binding</keyword>
<evidence type="ECO:0000259" key="8">
    <source>
        <dbReference type="Pfam" id="PF00749"/>
    </source>
</evidence>
<comment type="similarity">
    <text evidence="1">Belongs to the class-I aminoacyl-tRNA synthetase family. Glutamate--tRNA ligase type 1 subfamily.</text>
</comment>
<evidence type="ECO:0000256" key="3">
    <source>
        <dbReference type="ARBA" id="ARBA00022741"/>
    </source>
</evidence>
<dbReference type="InterPro" id="IPR049940">
    <property type="entry name" value="GluQ/Sye"/>
</dbReference>
<dbReference type="PANTHER" id="PTHR43311">
    <property type="entry name" value="GLUTAMATE--TRNA LIGASE"/>
    <property type="match status" value="1"/>
</dbReference>